<reference evidence="2" key="1">
    <citation type="journal article" date="2020" name="Nature">
        <title>Giant virus diversity and host interactions through global metagenomics.</title>
        <authorList>
            <person name="Schulz F."/>
            <person name="Roux S."/>
            <person name="Paez-Espino D."/>
            <person name="Jungbluth S."/>
            <person name="Walsh D.A."/>
            <person name="Denef V.J."/>
            <person name="McMahon K.D."/>
            <person name="Konstantinidis K.T."/>
            <person name="Eloe-Fadrosh E.A."/>
            <person name="Kyrpides N.C."/>
            <person name="Woyke T."/>
        </authorList>
    </citation>
    <scope>NUCLEOTIDE SEQUENCE</scope>
    <source>
        <strain evidence="2">GVMAG-M-3300023184-60</strain>
    </source>
</reference>
<protein>
    <submittedName>
        <fullName evidence="2">Uncharacterized protein</fullName>
    </submittedName>
</protein>
<feature type="transmembrane region" description="Helical" evidence="1">
    <location>
        <begin position="162"/>
        <end position="183"/>
    </location>
</feature>
<keyword evidence="1" id="KW-0472">Membrane</keyword>
<name>A0A6C0IAX4_9ZZZZ</name>
<keyword evidence="1" id="KW-1133">Transmembrane helix</keyword>
<accession>A0A6C0IAX4</accession>
<feature type="transmembrane region" description="Helical" evidence="1">
    <location>
        <begin position="526"/>
        <end position="547"/>
    </location>
</feature>
<organism evidence="2">
    <name type="scientific">viral metagenome</name>
    <dbReference type="NCBI Taxonomy" id="1070528"/>
    <lineage>
        <taxon>unclassified sequences</taxon>
        <taxon>metagenomes</taxon>
        <taxon>organismal metagenomes</taxon>
    </lineage>
</organism>
<evidence type="ECO:0000313" key="2">
    <source>
        <dbReference type="EMBL" id="QHT89555.1"/>
    </source>
</evidence>
<proteinExistence type="predicted"/>
<keyword evidence="1" id="KW-0812">Transmembrane</keyword>
<feature type="transmembrane region" description="Helical" evidence="1">
    <location>
        <begin position="114"/>
        <end position="132"/>
    </location>
</feature>
<dbReference type="AlphaFoldDB" id="A0A6C0IAX4"/>
<sequence length="581" mass="67161">MGEGFLSFDIKTLIFIVIIIIVLISFVSILTLNIISYILFTIYCINDNINDYTSEDPTKITLEDKYKYRLLNYIINFNDSAKNSQYSLSTNYDNNSSDLYVHATIVYYNYIVKLLLFIAIIILAAFLFDLFIKAIGFVNDKYCKSDTKIPFLVSEIYKNDNYIYKIIIIIFIYIYLHSLIYTFGFNKYIYKDLYDLYEGGDGKYKAADMVVYLIIETIQKNKKTEETFSSFLSDFKDLSFDKLHFKNFLNKDFGLADNANKILTDLNSDGILNNNKFIIPTGTTQEKEANINKMLRSIYLTNTAADFYNEPGDAPVNKNQQAQDLLGDKIFIYLIYHYVISHNIEDPLIIHKINNIFLNLFNNIHTKYNNDYAKYSNSTSPDSTPASVASVSIDDILNKFSGKDIDIKKMYNEIKSSYTIKQLLPATIKKEDILDKLHDNADLILKYIYTYKSIETPTSLPSDKFLNYAVGRGKEFPDADKGTDNIYFLKKKIFKNINTFADSFSDYFQEDKTPLKVNTIVYKINLYLAVEMILTAVFILIVLLLLYSSNKYPDLEKYINIMITYAIIIINEVISAIFGII</sequence>
<feature type="transmembrane region" description="Helical" evidence="1">
    <location>
        <begin position="559"/>
        <end position="580"/>
    </location>
</feature>
<evidence type="ECO:0000256" key="1">
    <source>
        <dbReference type="SAM" id="Phobius"/>
    </source>
</evidence>
<feature type="transmembrane region" description="Helical" evidence="1">
    <location>
        <begin position="12"/>
        <end position="40"/>
    </location>
</feature>
<dbReference type="EMBL" id="MN740142">
    <property type="protein sequence ID" value="QHT89555.1"/>
    <property type="molecule type" value="Genomic_DNA"/>
</dbReference>